<keyword evidence="1" id="KW-1133">Transmembrane helix</keyword>
<evidence type="ECO:0000313" key="2">
    <source>
        <dbReference type="EMBL" id="CUN92770.1"/>
    </source>
</evidence>
<dbReference type="Pfam" id="PF07907">
    <property type="entry name" value="YibE_F"/>
    <property type="match status" value="1"/>
</dbReference>
<reference evidence="2 3" key="1">
    <citation type="submission" date="2015-09" db="EMBL/GenBank/DDBJ databases">
        <authorList>
            <consortium name="Pathogen Informatics"/>
        </authorList>
    </citation>
    <scope>NUCLEOTIDE SEQUENCE [LARGE SCALE GENOMIC DNA]</scope>
    <source>
        <strain evidence="2 3">2789STDY5608828</strain>
    </source>
</reference>
<keyword evidence="1" id="KW-0812">Transmembrane</keyword>
<name>A0A174AZ39_9FIRM</name>
<sequence length="84" mass="8734">MGTMAATLILAVFGGSLSTWVLDYVYDLPFLQLLNSNSLDIVIMQGLSGGIGVILTVPIAAGCSAFLLAHKRASVHETSPSQIG</sequence>
<feature type="transmembrane region" description="Helical" evidence="1">
    <location>
        <begin position="42"/>
        <end position="69"/>
    </location>
</feature>
<gene>
    <name evidence="2" type="ORF">ERS852385_01716</name>
</gene>
<proteinExistence type="predicted"/>
<evidence type="ECO:0000313" key="3">
    <source>
        <dbReference type="Proteomes" id="UP000095546"/>
    </source>
</evidence>
<dbReference type="eggNOG" id="COG5438">
    <property type="taxonomic scope" value="Bacteria"/>
</dbReference>
<dbReference type="InterPro" id="IPR012507">
    <property type="entry name" value="YibE_F"/>
</dbReference>
<evidence type="ECO:0000256" key="1">
    <source>
        <dbReference type="SAM" id="Phobius"/>
    </source>
</evidence>
<dbReference type="PANTHER" id="PTHR41771">
    <property type="entry name" value="MEMBRANE PROTEIN-RELATED"/>
    <property type="match status" value="1"/>
</dbReference>
<organism evidence="2 3">
    <name type="scientific">Mitsuokella jalaludinii</name>
    <dbReference type="NCBI Taxonomy" id="187979"/>
    <lineage>
        <taxon>Bacteria</taxon>
        <taxon>Bacillati</taxon>
        <taxon>Bacillota</taxon>
        <taxon>Negativicutes</taxon>
        <taxon>Selenomonadales</taxon>
        <taxon>Selenomonadaceae</taxon>
        <taxon>Mitsuokella</taxon>
    </lineage>
</organism>
<dbReference type="AlphaFoldDB" id="A0A174AZ39"/>
<dbReference type="Proteomes" id="UP000095546">
    <property type="component" value="Unassembled WGS sequence"/>
</dbReference>
<protein>
    <submittedName>
        <fullName evidence="2">YibE/F-like protein</fullName>
    </submittedName>
</protein>
<accession>A0A174AZ39</accession>
<keyword evidence="3" id="KW-1185">Reference proteome</keyword>
<dbReference type="EMBL" id="CYYU01000013">
    <property type="protein sequence ID" value="CUN92770.1"/>
    <property type="molecule type" value="Genomic_DNA"/>
</dbReference>
<keyword evidence="1" id="KW-0472">Membrane</keyword>
<dbReference type="PANTHER" id="PTHR41771:SF1">
    <property type="entry name" value="MEMBRANE PROTEIN"/>
    <property type="match status" value="1"/>
</dbReference>